<dbReference type="AlphaFoldDB" id="A0A3B4UI21"/>
<dbReference type="Gene3D" id="3.30.70.1820">
    <property type="entry name" value="L1 transposable element, RRM domain"/>
    <property type="match status" value="1"/>
</dbReference>
<keyword evidence="4" id="KW-1185">Reference proteome</keyword>
<evidence type="ECO:0008006" key="5">
    <source>
        <dbReference type="Google" id="ProtNLM"/>
    </source>
</evidence>
<feature type="region of interest" description="Disordered" evidence="2">
    <location>
        <begin position="348"/>
        <end position="367"/>
    </location>
</feature>
<proteinExistence type="predicted"/>
<evidence type="ECO:0000256" key="2">
    <source>
        <dbReference type="SAM" id="MobiDB-lite"/>
    </source>
</evidence>
<keyword evidence="1" id="KW-0175">Coiled coil</keyword>
<dbReference type="PANTHER" id="PTHR11505">
    <property type="entry name" value="L1 TRANSPOSABLE ELEMENT-RELATED"/>
    <property type="match status" value="1"/>
</dbReference>
<evidence type="ECO:0000256" key="1">
    <source>
        <dbReference type="SAM" id="Coils"/>
    </source>
</evidence>
<reference evidence="3" key="2">
    <citation type="submission" date="2025-09" db="UniProtKB">
        <authorList>
            <consortium name="Ensembl"/>
        </authorList>
    </citation>
    <scope>IDENTIFICATION</scope>
</reference>
<dbReference type="InterPro" id="IPR004244">
    <property type="entry name" value="Transposase_22"/>
</dbReference>
<dbReference type="Gene3D" id="1.20.5.340">
    <property type="match status" value="1"/>
</dbReference>
<organism evidence="3 4">
    <name type="scientific">Seriola dumerili</name>
    <name type="common">Greater amberjack</name>
    <name type="synonym">Caranx dumerili</name>
    <dbReference type="NCBI Taxonomy" id="41447"/>
    <lineage>
        <taxon>Eukaryota</taxon>
        <taxon>Metazoa</taxon>
        <taxon>Chordata</taxon>
        <taxon>Craniata</taxon>
        <taxon>Vertebrata</taxon>
        <taxon>Euteleostomi</taxon>
        <taxon>Actinopterygii</taxon>
        <taxon>Neopterygii</taxon>
        <taxon>Teleostei</taxon>
        <taxon>Neoteleostei</taxon>
        <taxon>Acanthomorphata</taxon>
        <taxon>Carangaria</taxon>
        <taxon>Carangiformes</taxon>
        <taxon>Carangidae</taxon>
        <taxon>Seriola</taxon>
    </lineage>
</organism>
<dbReference type="FunFam" id="3.30.70.1820:FF:000004">
    <property type="entry name" value="Uncharacterized protein"/>
    <property type="match status" value="1"/>
</dbReference>
<protein>
    <recommendedName>
        <fullName evidence="5">L1 transposable element RRM domain-containing protein</fullName>
    </recommendedName>
</protein>
<evidence type="ECO:0000313" key="4">
    <source>
        <dbReference type="Proteomes" id="UP000261420"/>
    </source>
</evidence>
<reference evidence="3" key="1">
    <citation type="submission" date="2025-08" db="UniProtKB">
        <authorList>
            <consortium name="Ensembl"/>
        </authorList>
    </citation>
    <scope>IDENTIFICATION</scope>
</reference>
<sequence length="381" mass="42858">MSHYGICLSRSGWEPYGHVSLCSTNTTPLVIQSSLLTSGAKLTLPVSMLTSLSERTPLSLGNMSDAKGNTNPQAVPASHIPVRTRQEAKKLLAANTEASMDDGDSTSFEENVANTVSKTVTEKIGALMERKFTELHSTLDKLSSRVEDNTKRITETETGISGGEDRTSSLENKLAELEKKVKILTNRAEDSENRSRRDNIRIMGLKEGAEGNQAVRFFETWLPGTLGLETKRSSIKIDRAHRALGPPKKNYNRPVIIKLHNFSDKQWILAAVREKGEVTHQGDEIYIRQDLSPQVREAWRQFNGICERLIQRGLWFQMRYPASLYFTLNGEDYSFKNPREAEDFLSRSEMPNSLPPRNPSFRPRTYKTEEKLGGPGVLLFI</sequence>
<dbReference type="Ensembl" id="ENSSDUT00000018658.1">
    <property type="protein sequence ID" value="ENSSDUP00000018326.1"/>
    <property type="gene ID" value="ENSSDUG00000013390.1"/>
</dbReference>
<dbReference type="OMA" id="REGWENE"/>
<accession>A0A3B4UI21</accession>
<dbReference type="Proteomes" id="UP000261420">
    <property type="component" value="Unplaced"/>
</dbReference>
<evidence type="ECO:0000313" key="3">
    <source>
        <dbReference type="Ensembl" id="ENSSDUP00000018326.1"/>
    </source>
</evidence>
<name>A0A3B4UI21_SERDU</name>
<dbReference type="GeneTree" id="ENSGT00940000171721"/>
<feature type="coiled-coil region" evidence="1">
    <location>
        <begin position="160"/>
        <end position="194"/>
    </location>
</feature>